<dbReference type="InterPro" id="IPR039698">
    <property type="entry name" value="Dfg10/SRD5A3"/>
</dbReference>
<feature type="transmembrane region" description="Helical" evidence="5">
    <location>
        <begin position="86"/>
        <end position="102"/>
    </location>
</feature>
<sequence>MFQAHLLRRLLESCFMLTSGRNDRMHTVAYVFGLSYYLVLPMTFVPDAWWMSFSRLNLPMDNVAEVPSYVSKYAEAAVIAVEQTQIVGFAIFLLGSVLQFLVHRQLSQLNPTAGAQAEGATPHVYKLPKGGLFEYVSCPHYFAEIIIYSGLLVTQAAKPALHLVMLWVVSNLALAAMETHRWYLKKFEDYPKHRKALIPFII</sequence>
<dbReference type="Gene3D" id="1.20.120.1630">
    <property type="match status" value="1"/>
</dbReference>
<feature type="transmembrane region" description="Helical" evidence="5">
    <location>
        <begin position="28"/>
        <end position="51"/>
    </location>
</feature>
<dbReference type="GO" id="GO:0006488">
    <property type="term" value="P:dolichol-linked oligosaccharide biosynthetic process"/>
    <property type="evidence" value="ECO:0007669"/>
    <property type="project" value="InterPro"/>
</dbReference>
<dbReference type="GO" id="GO:0005783">
    <property type="term" value="C:endoplasmic reticulum"/>
    <property type="evidence" value="ECO:0007669"/>
    <property type="project" value="TreeGrafter"/>
</dbReference>
<evidence type="ECO:0000256" key="3">
    <source>
        <dbReference type="ARBA" id="ARBA00022989"/>
    </source>
</evidence>
<dbReference type="GO" id="GO:0016095">
    <property type="term" value="P:polyprenol catabolic process"/>
    <property type="evidence" value="ECO:0007669"/>
    <property type="project" value="TreeGrafter"/>
</dbReference>
<dbReference type="Pfam" id="PF02544">
    <property type="entry name" value="Steroid_dh"/>
    <property type="match status" value="1"/>
</dbReference>
<protein>
    <recommendedName>
        <fullName evidence="6">3-oxo-5-alpha-steroid 4-dehydrogenase C-terminal domain-containing protein</fullName>
    </recommendedName>
</protein>
<accession>A0A8S1JC85</accession>
<comment type="subcellular location">
    <subcellularLocation>
        <location evidence="1">Endomembrane system</location>
        <topology evidence="1">Multi-pass membrane protein</topology>
    </subcellularLocation>
</comment>
<dbReference type="InterPro" id="IPR001104">
    <property type="entry name" value="3-oxo-5_a-steroid_4-DH_C"/>
</dbReference>
<dbReference type="PANTHER" id="PTHR14624:SF0">
    <property type="entry name" value="POLYPRENOL REDUCTASE"/>
    <property type="match status" value="1"/>
</dbReference>
<proteinExistence type="predicted"/>
<keyword evidence="3 5" id="KW-1133">Transmembrane helix</keyword>
<evidence type="ECO:0000256" key="4">
    <source>
        <dbReference type="ARBA" id="ARBA00023136"/>
    </source>
</evidence>
<evidence type="ECO:0000313" key="8">
    <source>
        <dbReference type="Proteomes" id="UP000708148"/>
    </source>
</evidence>
<dbReference type="Proteomes" id="UP000708148">
    <property type="component" value="Unassembled WGS sequence"/>
</dbReference>
<evidence type="ECO:0000256" key="1">
    <source>
        <dbReference type="ARBA" id="ARBA00004127"/>
    </source>
</evidence>
<evidence type="ECO:0000256" key="2">
    <source>
        <dbReference type="ARBA" id="ARBA00022692"/>
    </source>
</evidence>
<dbReference type="PROSITE" id="PS50244">
    <property type="entry name" value="S5A_REDUCTASE"/>
    <property type="match status" value="1"/>
</dbReference>
<dbReference type="AlphaFoldDB" id="A0A8S1JC85"/>
<name>A0A8S1JC85_9CHLO</name>
<dbReference type="GO" id="GO:0003865">
    <property type="term" value="F:3-oxo-5-alpha-steroid 4-dehydrogenase activity"/>
    <property type="evidence" value="ECO:0007669"/>
    <property type="project" value="TreeGrafter"/>
</dbReference>
<dbReference type="OrthoDB" id="541710at2759"/>
<dbReference type="PANTHER" id="PTHR14624">
    <property type="entry name" value="DFG10 PROTEIN"/>
    <property type="match status" value="1"/>
</dbReference>
<keyword evidence="8" id="KW-1185">Reference proteome</keyword>
<organism evidence="7 8">
    <name type="scientific">Ostreobium quekettii</name>
    <dbReference type="NCBI Taxonomy" id="121088"/>
    <lineage>
        <taxon>Eukaryota</taxon>
        <taxon>Viridiplantae</taxon>
        <taxon>Chlorophyta</taxon>
        <taxon>core chlorophytes</taxon>
        <taxon>Ulvophyceae</taxon>
        <taxon>TCBD clade</taxon>
        <taxon>Bryopsidales</taxon>
        <taxon>Ostreobineae</taxon>
        <taxon>Ostreobiaceae</taxon>
        <taxon>Ostreobium</taxon>
    </lineage>
</organism>
<reference evidence="7" key="1">
    <citation type="submission" date="2020-12" db="EMBL/GenBank/DDBJ databases">
        <authorList>
            <person name="Iha C."/>
        </authorList>
    </citation>
    <scope>NUCLEOTIDE SEQUENCE</scope>
</reference>
<gene>
    <name evidence="7" type="ORF">OSTQU699_LOCUS10773</name>
</gene>
<keyword evidence="4 5" id="KW-0472">Membrane</keyword>
<comment type="caution">
    <text evidence="7">The sequence shown here is derived from an EMBL/GenBank/DDBJ whole genome shotgun (WGS) entry which is preliminary data.</text>
</comment>
<dbReference type="EMBL" id="CAJHUC010003121">
    <property type="protein sequence ID" value="CAD7705418.1"/>
    <property type="molecule type" value="Genomic_DNA"/>
</dbReference>
<keyword evidence="2 5" id="KW-0812">Transmembrane</keyword>
<feature type="domain" description="3-oxo-5-alpha-steroid 4-dehydrogenase C-terminal" evidence="6">
    <location>
        <begin position="69"/>
        <end position="201"/>
    </location>
</feature>
<evidence type="ECO:0000259" key="6">
    <source>
        <dbReference type="Pfam" id="PF02544"/>
    </source>
</evidence>
<evidence type="ECO:0000313" key="7">
    <source>
        <dbReference type="EMBL" id="CAD7705418.1"/>
    </source>
</evidence>
<evidence type="ECO:0000256" key="5">
    <source>
        <dbReference type="SAM" id="Phobius"/>
    </source>
</evidence>